<sequence>MYPVIFAMLFALILRGVAIGFRSEATARAKARWDAVMLTGSTMAAFCQGVLVGSLVQGIRTARGTYQGGPWDWLGAFALFCGVALALGYAWLGASWLIWRTEGSLQQRARRASLALGTATAASTAIVSLWTLHLNDYYARRWTDDSGGVALPVAVFVFASLAAGFVYGIARRRAFAPLVFALICVAAVYHHRARQFPAAYPGVRAWRNVSARTRRAHLQHVCFLGLSGEGDLRPSTRPVGMRRASPEVTRCFPVDADVCPLRSRRLEEAATNVARQVVSFPDSRGLKLAGQANASGDHGRKFIGRQRFLQTLDTRKMIGNGGLPR</sequence>
<dbReference type="PANTHER" id="PTHR43141:SF4">
    <property type="entry name" value="CYTOCHROME BD2 SUBUNIT II"/>
    <property type="match status" value="1"/>
</dbReference>
<evidence type="ECO:0000256" key="3">
    <source>
        <dbReference type="ARBA" id="ARBA00022692"/>
    </source>
</evidence>
<keyword evidence="4 6" id="KW-1133">Transmembrane helix</keyword>
<organism evidence="7 8">
    <name type="scientific">Ricinus communis</name>
    <name type="common">Castor bean</name>
    <dbReference type="NCBI Taxonomy" id="3988"/>
    <lineage>
        <taxon>Eukaryota</taxon>
        <taxon>Viridiplantae</taxon>
        <taxon>Streptophyta</taxon>
        <taxon>Embryophyta</taxon>
        <taxon>Tracheophyta</taxon>
        <taxon>Spermatophyta</taxon>
        <taxon>Magnoliopsida</taxon>
        <taxon>eudicotyledons</taxon>
        <taxon>Gunneridae</taxon>
        <taxon>Pentapetalae</taxon>
        <taxon>rosids</taxon>
        <taxon>fabids</taxon>
        <taxon>Malpighiales</taxon>
        <taxon>Euphorbiaceae</taxon>
        <taxon>Acalyphoideae</taxon>
        <taxon>Acalypheae</taxon>
        <taxon>Ricinus</taxon>
    </lineage>
</organism>
<feature type="transmembrane region" description="Helical" evidence="6">
    <location>
        <begin position="35"/>
        <end position="56"/>
    </location>
</feature>
<dbReference type="GO" id="GO:0016682">
    <property type="term" value="F:oxidoreductase activity, acting on diphenols and related substances as donors, oxygen as acceptor"/>
    <property type="evidence" value="ECO:0000318"/>
    <property type="project" value="GO_Central"/>
</dbReference>
<dbReference type="InParanoid" id="B9TGE2"/>
<gene>
    <name evidence="7" type="ORF">RCOM_1918910</name>
</gene>
<keyword evidence="8" id="KW-1185">Reference proteome</keyword>
<protein>
    <submittedName>
        <fullName evidence="7">Uncharacterized protein</fullName>
    </submittedName>
</protein>
<keyword evidence="5 6" id="KW-0472">Membrane</keyword>
<dbReference type="GO" id="GO:0005886">
    <property type="term" value="C:plasma membrane"/>
    <property type="evidence" value="ECO:0007669"/>
    <property type="project" value="UniProtKB-SubCell"/>
</dbReference>
<proteinExistence type="predicted"/>
<accession>B9TGE2</accession>
<comment type="subcellular location">
    <subcellularLocation>
        <location evidence="1">Cell membrane</location>
        <topology evidence="1">Multi-pass membrane protein</topology>
    </subcellularLocation>
</comment>
<dbReference type="GO" id="GO:0019646">
    <property type="term" value="P:aerobic electron transport chain"/>
    <property type="evidence" value="ECO:0000318"/>
    <property type="project" value="GO_Central"/>
</dbReference>
<feature type="transmembrane region" description="Helical" evidence="6">
    <location>
        <begin position="76"/>
        <end position="99"/>
    </location>
</feature>
<evidence type="ECO:0000256" key="6">
    <source>
        <dbReference type="SAM" id="Phobius"/>
    </source>
</evidence>
<dbReference type="Proteomes" id="UP000008311">
    <property type="component" value="Unassembled WGS sequence"/>
</dbReference>
<evidence type="ECO:0000313" key="8">
    <source>
        <dbReference type="Proteomes" id="UP000008311"/>
    </source>
</evidence>
<reference evidence="8" key="1">
    <citation type="journal article" date="2010" name="Nat. Biotechnol.">
        <title>Draft genome sequence of the oilseed species Ricinus communis.</title>
        <authorList>
            <person name="Chan A.P."/>
            <person name="Crabtree J."/>
            <person name="Zhao Q."/>
            <person name="Lorenzi H."/>
            <person name="Orvis J."/>
            <person name="Puiu D."/>
            <person name="Melake-Berhan A."/>
            <person name="Jones K.M."/>
            <person name="Redman J."/>
            <person name="Chen G."/>
            <person name="Cahoon E.B."/>
            <person name="Gedil M."/>
            <person name="Stanke M."/>
            <person name="Haas B.J."/>
            <person name="Wortman J.R."/>
            <person name="Fraser-Liggett C.M."/>
            <person name="Ravel J."/>
            <person name="Rabinowicz P.D."/>
        </authorList>
    </citation>
    <scope>NUCLEOTIDE SEQUENCE [LARGE SCALE GENOMIC DNA]</scope>
    <source>
        <strain evidence="8">cv. Hale</strain>
    </source>
</reference>
<feature type="transmembrane region" description="Helical" evidence="6">
    <location>
        <begin position="111"/>
        <end position="130"/>
    </location>
</feature>
<feature type="transmembrane region" description="Helical" evidence="6">
    <location>
        <begin position="6"/>
        <end position="23"/>
    </location>
</feature>
<feature type="transmembrane region" description="Helical" evidence="6">
    <location>
        <begin position="174"/>
        <end position="191"/>
    </location>
</feature>
<keyword evidence="3 6" id="KW-0812">Transmembrane</keyword>
<dbReference type="eggNOG" id="ENOG502SHIU">
    <property type="taxonomic scope" value="Eukaryota"/>
</dbReference>
<evidence type="ECO:0000256" key="2">
    <source>
        <dbReference type="ARBA" id="ARBA00022475"/>
    </source>
</evidence>
<evidence type="ECO:0000256" key="1">
    <source>
        <dbReference type="ARBA" id="ARBA00004651"/>
    </source>
</evidence>
<evidence type="ECO:0000256" key="4">
    <source>
        <dbReference type="ARBA" id="ARBA00022989"/>
    </source>
</evidence>
<dbReference type="PANTHER" id="PTHR43141">
    <property type="entry name" value="CYTOCHROME BD2 SUBUNIT II"/>
    <property type="match status" value="1"/>
</dbReference>
<dbReference type="GO" id="GO:0070069">
    <property type="term" value="C:cytochrome complex"/>
    <property type="evidence" value="ECO:0000318"/>
    <property type="project" value="GO_Central"/>
</dbReference>
<dbReference type="AlphaFoldDB" id="B9TGE2"/>
<dbReference type="InterPro" id="IPR003317">
    <property type="entry name" value="Cyt-d_oxidase_su2"/>
</dbReference>
<name>B9TGE2_RICCO</name>
<dbReference type="Pfam" id="PF02322">
    <property type="entry name" value="Cyt_bd_oxida_II"/>
    <property type="match status" value="1"/>
</dbReference>
<feature type="transmembrane region" description="Helical" evidence="6">
    <location>
        <begin position="150"/>
        <end position="167"/>
    </location>
</feature>
<evidence type="ECO:0000313" key="7">
    <source>
        <dbReference type="EMBL" id="EEF25072.1"/>
    </source>
</evidence>
<evidence type="ECO:0000256" key="5">
    <source>
        <dbReference type="ARBA" id="ARBA00023136"/>
    </source>
</evidence>
<keyword evidence="2" id="KW-1003">Cell membrane</keyword>
<dbReference type="EMBL" id="EQ980591">
    <property type="protein sequence ID" value="EEF25072.1"/>
    <property type="molecule type" value="Genomic_DNA"/>
</dbReference>
<dbReference type="GO" id="GO:0009055">
    <property type="term" value="F:electron transfer activity"/>
    <property type="evidence" value="ECO:0000318"/>
    <property type="project" value="GO_Central"/>
</dbReference>
<dbReference type="STRING" id="3988.B9TGE2"/>